<feature type="domain" description="PIN" evidence="1">
    <location>
        <begin position="37"/>
        <end position="148"/>
    </location>
</feature>
<dbReference type="Pfam" id="PF13470">
    <property type="entry name" value="PIN_3"/>
    <property type="match status" value="1"/>
</dbReference>
<dbReference type="InterPro" id="IPR029060">
    <property type="entry name" value="PIN-like_dom_sf"/>
</dbReference>
<organism evidence="2 3">
    <name type="scientific">Pseudaquabacterium terrae</name>
    <dbReference type="NCBI Taxonomy" id="2732868"/>
    <lineage>
        <taxon>Bacteria</taxon>
        <taxon>Pseudomonadati</taxon>
        <taxon>Pseudomonadota</taxon>
        <taxon>Betaproteobacteria</taxon>
        <taxon>Burkholderiales</taxon>
        <taxon>Sphaerotilaceae</taxon>
        <taxon>Pseudaquabacterium</taxon>
    </lineage>
</organism>
<gene>
    <name evidence="2" type="ORF">HLB44_05310</name>
</gene>
<sequence>MGQRKLPKSPRLYSWLRCAGKPALEGLLEHAEHPVEVVLDTNVLLDWLLFEDPSAAGLAAALQAGRVQWVATQAMLDELSHVQQKAALQARLQRVDTIAQAVARWCRVVEAPPPLPPPWLICTDADDQKFIDLALARRTPWLLSRDKALLALARRARPRGVVVCRPAAWSPATVADVRT</sequence>
<dbReference type="Gene3D" id="3.40.50.1010">
    <property type="entry name" value="5'-nuclease"/>
    <property type="match status" value="1"/>
</dbReference>
<keyword evidence="3" id="KW-1185">Reference proteome</keyword>
<dbReference type="InterPro" id="IPR002850">
    <property type="entry name" value="PIN_toxin-like"/>
</dbReference>
<dbReference type="SUPFAM" id="SSF88723">
    <property type="entry name" value="PIN domain-like"/>
    <property type="match status" value="1"/>
</dbReference>
<reference evidence="2 3" key="1">
    <citation type="submission" date="2020-05" db="EMBL/GenBank/DDBJ databases">
        <title>Aquincola sp. isolate from soil.</title>
        <authorList>
            <person name="Han J."/>
            <person name="Kim D.-U."/>
        </authorList>
    </citation>
    <scope>NUCLEOTIDE SEQUENCE [LARGE SCALE GENOMIC DNA]</scope>
    <source>
        <strain evidence="2 3">S2</strain>
    </source>
</reference>
<dbReference type="PANTHER" id="PTHR34610:SF3">
    <property type="entry name" value="SSL7007 PROTEIN"/>
    <property type="match status" value="1"/>
</dbReference>
<evidence type="ECO:0000259" key="1">
    <source>
        <dbReference type="Pfam" id="PF13470"/>
    </source>
</evidence>
<dbReference type="PANTHER" id="PTHR34610">
    <property type="entry name" value="SSL7007 PROTEIN"/>
    <property type="match status" value="1"/>
</dbReference>
<dbReference type="EMBL" id="JABRWJ010000002">
    <property type="protein sequence ID" value="NRF66394.1"/>
    <property type="molecule type" value="Genomic_DNA"/>
</dbReference>
<name>A0ABX2EBB4_9BURK</name>
<proteinExistence type="predicted"/>
<evidence type="ECO:0000313" key="3">
    <source>
        <dbReference type="Proteomes" id="UP000737171"/>
    </source>
</evidence>
<dbReference type="Proteomes" id="UP000737171">
    <property type="component" value="Unassembled WGS sequence"/>
</dbReference>
<protein>
    <submittedName>
        <fullName evidence="2">Toxin-antitoxin system toxin component, PIN family</fullName>
    </submittedName>
</protein>
<comment type="caution">
    <text evidence="2">The sequence shown here is derived from an EMBL/GenBank/DDBJ whole genome shotgun (WGS) entry which is preliminary data.</text>
</comment>
<accession>A0ABX2EBB4</accession>
<evidence type="ECO:0000313" key="2">
    <source>
        <dbReference type="EMBL" id="NRF66394.1"/>
    </source>
</evidence>
<dbReference type="NCBIfam" id="TIGR00305">
    <property type="entry name" value="putative toxin-antitoxin system toxin component, PIN family"/>
    <property type="match status" value="1"/>
</dbReference>
<dbReference type="InterPro" id="IPR002716">
    <property type="entry name" value="PIN_dom"/>
</dbReference>
<dbReference type="RefSeq" id="WP_173121431.1">
    <property type="nucleotide sequence ID" value="NZ_JABRWJ010000002.1"/>
</dbReference>